<feature type="chain" id="PRO_5002364512" evidence="2">
    <location>
        <begin position="22"/>
        <end position="90"/>
    </location>
</feature>
<organism evidence="3">
    <name type="scientific">Oryza punctata</name>
    <name type="common">Red rice</name>
    <dbReference type="NCBI Taxonomy" id="4537"/>
    <lineage>
        <taxon>Eukaryota</taxon>
        <taxon>Viridiplantae</taxon>
        <taxon>Streptophyta</taxon>
        <taxon>Embryophyta</taxon>
        <taxon>Tracheophyta</taxon>
        <taxon>Spermatophyta</taxon>
        <taxon>Magnoliopsida</taxon>
        <taxon>Liliopsida</taxon>
        <taxon>Poales</taxon>
        <taxon>Poaceae</taxon>
        <taxon>BOP clade</taxon>
        <taxon>Oryzoideae</taxon>
        <taxon>Oryzeae</taxon>
        <taxon>Oryzinae</taxon>
        <taxon>Oryza</taxon>
    </lineage>
</organism>
<keyword evidence="2" id="KW-0732">Signal</keyword>
<dbReference type="AlphaFoldDB" id="A0A0E0JNU2"/>
<feature type="compositionally biased region" description="Basic and acidic residues" evidence="1">
    <location>
        <begin position="76"/>
        <end position="90"/>
    </location>
</feature>
<dbReference type="OMA" id="GITRGRW"/>
<evidence type="ECO:0000256" key="2">
    <source>
        <dbReference type="SAM" id="SignalP"/>
    </source>
</evidence>
<evidence type="ECO:0000256" key="1">
    <source>
        <dbReference type="SAM" id="MobiDB-lite"/>
    </source>
</evidence>
<name>A0A0E0JNU2_ORYPU</name>
<dbReference type="HOGENOM" id="CLU_193318_0_0_1"/>
<dbReference type="eggNOG" id="ENOG502R5M4">
    <property type="taxonomic scope" value="Eukaryota"/>
</dbReference>
<feature type="signal peptide" evidence="2">
    <location>
        <begin position="1"/>
        <end position="21"/>
    </location>
</feature>
<dbReference type="Proteomes" id="UP000026962">
    <property type="component" value="Chromosome 1"/>
</dbReference>
<protein>
    <submittedName>
        <fullName evidence="3">Uncharacterized protein</fullName>
    </submittedName>
</protein>
<keyword evidence="4" id="KW-1185">Reference proteome</keyword>
<reference evidence="3" key="2">
    <citation type="submission" date="2018-05" db="EMBL/GenBank/DDBJ databases">
        <title>OpunRS2 (Oryza punctata Reference Sequence Version 2).</title>
        <authorList>
            <person name="Zhang J."/>
            <person name="Kudrna D."/>
            <person name="Lee S."/>
            <person name="Talag J."/>
            <person name="Welchert J."/>
            <person name="Wing R.A."/>
        </authorList>
    </citation>
    <scope>NUCLEOTIDE SEQUENCE [LARGE SCALE GENOMIC DNA]</scope>
</reference>
<sequence>MATTRHVCIVLCLVLAVVVAGAGLAATPAEARAVAEYAAPPGVDYDNVAGGAGAGGFGIRGRRRPGRWNVRSLQGGKREVPGGPDPQHHY</sequence>
<reference evidence="3" key="1">
    <citation type="submission" date="2015-04" db="UniProtKB">
        <authorList>
            <consortium name="EnsemblPlants"/>
        </authorList>
    </citation>
    <scope>IDENTIFICATION</scope>
</reference>
<proteinExistence type="predicted"/>
<dbReference type="EnsemblPlants" id="OPUNC01G30320.1">
    <property type="protein sequence ID" value="OPUNC01G30320.1"/>
    <property type="gene ID" value="OPUNC01G30320"/>
</dbReference>
<dbReference type="Gramene" id="OPUNC01G30320.1">
    <property type="protein sequence ID" value="OPUNC01G30320.1"/>
    <property type="gene ID" value="OPUNC01G30320"/>
</dbReference>
<accession>A0A0E0JNU2</accession>
<feature type="region of interest" description="Disordered" evidence="1">
    <location>
        <begin position="67"/>
        <end position="90"/>
    </location>
</feature>
<evidence type="ECO:0000313" key="3">
    <source>
        <dbReference type="EnsemblPlants" id="OPUNC01G30320.1"/>
    </source>
</evidence>
<evidence type="ECO:0000313" key="4">
    <source>
        <dbReference type="Proteomes" id="UP000026962"/>
    </source>
</evidence>